<dbReference type="SMART" id="SM00324">
    <property type="entry name" value="RhoGAP"/>
    <property type="match status" value="1"/>
</dbReference>
<dbReference type="Gene3D" id="1.20.1270.60">
    <property type="entry name" value="Arfaptin homology (AH) domain/BAR domain"/>
    <property type="match status" value="2"/>
</dbReference>
<dbReference type="GO" id="GO:0005737">
    <property type="term" value="C:cytoplasm"/>
    <property type="evidence" value="ECO:0007669"/>
    <property type="project" value="TreeGrafter"/>
</dbReference>
<evidence type="ECO:0000256" key="1">
    <source>
        <dbReference type="PROSITE-ProRule" id="PRU01077"/>
    </source>
</evidence>
<feature type="compositionally biased region" description="Polar residues" evidence="2">
    <location>
        <begin position="938"/>
        <end position="947"/>
    </location>
</feature>
<dbReference type="GO" id="GO:0005886">
    <property type="term" value="C:plasma membrane"/>
    <property type="evidence" value="ECO:0007669"/>
    <property type="project" value="TreeGrafter"/>
</dbReference>
<dbReference type="Proteomes" id="UP000268162">
    <property type="component" value="Unassembled WGS sequence"/>
</dbReference>
<evidence type="ECO:0000259" key="3">
    <source>
        <dbReference type="PROSITE" id="PS50186"/>
    </source>
</evidence>
<dbReference type="InterPro" id="IPR000591">
    <property type="entry name" value="DEP_dom"/>
</dbReference>
<dbReference type="SUPFAM" id="SSF46785">
    <property type="entry name" value="Winged helix' DNA-binding domain"/>
    <property type="match status" value="1"/>
</dbReference>
<dbReference type="InterPro" id="IPR036388">
    <property type="entry name" value="WH-like_DNA-bd_sf"/>
</dbReference>
<reference evidence="7" key="1">
    <citation type="journal article" date="2018" name="Nat. Microbiol.">
        <title>Leveraging single-cell genomics to expand the fungal tree of life.</title>
        <authorList>
            <person name="Ahrendt S.R."/>
            <person name="Quandt C.A."/>
            <person name="Ciobanu D."/>
            <person name="Clum A."/>
            <person name="Salamov A."/>
            <person name="Andreopoulos B."/>
            <person name="Cheng J.F."/>
            <person name="Woyke T."/>
            <person name="Pelin A."/>
            <person name="Henrissat B."/>
            <person name="Reynolds N.K."/>
            <person name="Benny G.L."/>
            <person name="Smith M.E."/>
            <person name="James T.Y."/>
            <person name="Grigoriev I.V."/>
        </authorList>
    </citation>
    <scope>NUCLEOTIDE SEQUENCE [LARGE SCALE GENOMIC DNA]</scope>
    <source>
        <strain evidence="7">RSA 468</strain>
    </source>
</reference>
<accession>A0A4P9ZYY8</accession>
<sequence>MLSSPGLTTSLIAPRNGGGALQAMQPATPACWVMLKFENSFWGNLATGPDHRVGLEPLQRKMDQGLVELGEVLDFFTERVAIEKAYAQQLQNIGERAFRADGFRRDDGASLRMVFEAIQREHLTKAATHLRFVQDLVEWVVTPLTQFRDQHADRLQTNHEAIHQEVRHYLHHRRRADNLGRIYRAQCARANWAQTTTEKTQSATYAAHQQIQVVSHVLGPLSFTKLEFVRFFERVQASLPTHDVKYGLLGTFRGLISGEEFVAWVRTNYPSQVRSVADAEAVGQSLMGQNFLRYIGRGSTFTARSGTYYQWKRHARELMQITPPSTAGLTNPTSLFSDSLGGREDGLINPLSPHDWATADTRSILSDDFDAHSINSNTDPSSYLAELSQRASMDSFDLDEDALQAHSLRTRQLADSADNQYRLAVRKTDHCRMGVEAQLFSYLDSLQIWETDRLLNIQSALGHFVRVLSPLMNADAKNHYENIVVSCESFKPDQDLQFIIEQNGTGSYCPQPCVYVNQYRGAAEYQVFGLALEDQMRVSTRPVPLFIAKTLSALHKATFPLDVATRLDSWSTEVNISAVHALRQEINYSGKVTLKQLRHFEPPILVGALRLYLLELPECLLTFELYDATRALYQTQRGGMDPTDHLTCIRQLLRGLSPVHLATLRAIIEPIHRLYVDVMATNDSVTAAENTKRMDGLLQRFGSAMLRLRKESNVNFHDRHSTKFMRDLVRLCPDIFHRLESLNGHAGTKVVNVDPRYHNMPKSRFTSKPGLGQHHGHHAPNNHTYGHPRDYLPSLRYPGTRSDPHPPHFTGSGRLHPHDNPPQGPHPHSPPTRGGSGGPSPSSSSTDVLAQFRPVGLQRQLTAPARTWSSIPQIQNILPRIPSSVSLQELPQQDQYDQSDSNHHHRSGQTKNQHHHNHRHSYGHHYSANPSDLPAMLTPTSVSTTPLRPSFERDLQEISSLIAQVPPKAAKASQTSSSLPPPPNPLVAATVSSSALKKSISQDSGWTPAHDHGVVPATPSSPDRSESLNRPILQVRDAGDSDDDLDPFFRD</sequence>
<dbReference type="InterPro" id="IPR008936">
    <property type="entry name" value="Rho_GTPase_activation_prot"/>
</dbReference>
<dbReference type="GO" id="GO:0007264">
    <property type="term" value="P:small GTPase-mediated signal transduction"/>
    <property type="evidence" value="ECO:0007669"/>
    <property type="project" value="TreeGrafter"/>
</dbReference>
<feature type="compositionally biased region" description="Basic residues" evidence="2">
    <location>
        <begin position="903"/>
        <end position="923"/>
    </location>
</feature>
<evidence type="ECO:0000256" key="2">
    <source>
        <dbReference type="SAM" id="MobiDB-lite"/>
    </source>
</evidence>
<evidence type="ECO:0000259" key="4">
    <source>
        <dbReference type="PROSITE" id="PS50238"/>
    </source>
</evidence>
<dbReference type="InterPro" id="IPR000198">
    <property type="entry name" value="RhoGAP_dom"/>
</dbReference>
<feature type="compositionally biased region" description="Polar residues" evidence="2">
    <location>
        <begin position="990"/>
        <end position="1005"/>
    </location>
</feature>
<evidence type="ECO:0000259" key="5">
    <source>
        <dbReference type="PROSITE" id="PS51741"/>
    </source>
</evidence>
<dbReference type="AlphaFoldDB" id="A0A4P9ZYY8"/>
<feature type="compositionally biased region" description="Acidic residues" evidence="2">
    <location>
        <begin position="1040"/>
        <end position="1051"/>
    </location>
</feature>
<organism evidence="6 7">
    <name type="scientific">Dimargaris cristalligena</name>
    <dbReference type="NCBI Taxonomy" id="215637"/>
    <lineage>
        <taxon>Eukaryota</taxon>
        <taxon>Fungi</taxon>
        <taxon>Fungi incertae sedis</taxon>
        <taxon>Zoopagomycota</taxon>
        <taxon>Kickxellomycotina</taxon>
        <taxon>Dimargaritomycetes</taxon>
        <taxon>Dimargaritales</taxon>
        <taxon>Dimargaritaceae</taxon>
        <taxon>Dimargaris</taxon>
    </lineage>
</organism>
<dbReference type="InterPro" id="IPR027267">
    <property type="entry name" value="AH/BAR_dom_sf"/>
</dbReference>
<protein>
    <recommendedName>
        <fullName evidence="8">Rho-GAP domain-containing protein</fullName>
    </recommendedName>
</protein>
<name>A0A4P9ZYY8_9FUNG</name>
<keyword evidence="1" id="KW-0175">Coiled coil</keyword>
<dbReference type="STRING" id="215637.A0A4P9ZYY8"/>
<evidence type="ECO:0008006" key="8">
    <source>
        <dbReference type="Google" id="ProtNLM"/>
    </source>
</evidence>
<dbReference type="PROSITE" id="PS50238">
    <property type="entry name" value="RHOGAP"/>
    <property type="match status" value="1"/>
</dbReference>
<dbReference type="PROSITE" id="PS50186">
    <property type="entry name" value="DEP"/>
    <property type="match status" value="1"/>
</dbReference>
<dbReference type="InterPro" id="IPR031160">
    <property type="entry name" value="F_BAR_dom"/>
</dbReference>
<evidence type="ECO:0000313" key="6">
    <source>
        <dbReference type="EMBL" id="RKP38291.1"/>
    </source>
</evidence>
<dbReference type="Pfam" id="PF00620">
    <property type="entry name" value="RhoGAP"/>
    <property type="match status" value="1"/>
</dbReference>
<feature type="region of interest" description="Disordered" evidence="2">
    <location>
        <begin position="966"/>
        <end position="1051"/>
    </location>
</feature>
<dbReference type="SUPFAM" id="SSF48350">
    <property type="entry name" value="GTPase activation domain, GAP"/>
    <property type="match status" value="1"/>
</dbReference>
<dbReference type="PANTHER" id="PTHR23065">
    <property type="entry name" value="PROLINE-SERINE-THREONINE PHOSPHATASE INTERACTING PROTEIN 1"/>
    <property type="match status" value="1"/>
</dbReference>
<keyword evidence="7" id="KW-1185">Reference proteome</keyword>
<dbReference type="Pfam" id="PF00611">
    <property type="entry name" value="FCH"/>
    <property type="match status" value="1"/>
</dbReference>
<proteinExistence type="predicted"/>
<gene>
    <name evidence="6" type="ORF">BJ085DRAFT_33681</name>
</gene>
<dbReference type="SMART" id="SM00055">
    <property type="entry name" value="FCH"/>
    <property type="match status" value="1"/>
</dbReference>
<feature type="region of interest" description="Disordered" evidence="2">
    <location>
        <begin position="892"/>
        <end position="947"/>
    </location>
</feature>
<dbReference type="EMBL" id="ML002383">
    <property type="protein sequence ID" value="RKP38291.1"/>
    <property type="molecule type" value="Genomic_DNA"/>
</dbReference>
<evidence type="ECO:0000313" key="7">
    <source>
        <dbReference type="Proteomes" id="UP000268162"/>
    </source>
</evidence>
<dbReference type="PANTHER" id="PTHR23065:SF17">
    <property type="entry name" value="RHO-GTPASE-ACTIVATING PROTEIN RGD2"/>
    <property type="match status" value="1"/>
</dbReference>
<dbReference type="GO" id="GO:0000935">
    <property type="term" value="C:division septum"/>
    <property type="evidence" value="ECO:0007669"/>
    <property type="project" value="TreeGrafter"/>
</dbReference>
<feature type="domain" description="DEP" evidence="3">
    <location>
        <begin position="235"/>
        <end position="313"/>
    </location>
</feature>
<dbReference type="InterPro" id="IPR036390">
    <property type="entry name" value="WH_DNA-bd_sf"/>
</dbReference>
<dbReference type="PROSITE" id="PS51741">
    <property type="entry name" value="F_BAR"/>
    <property type="match status" value="1"/>
</dbReference>
<dbReference type="Gene3D" id="1.10.555.10">
    <property type="entry name" value="Rho GTPase activation protein"/>
    <property type="match status" value="1"/>
</dbReference>
<dbReference type="Gene3D" id="1.10.10.10">
    <property type="entry name" value="Winged helix-like DNA-binding domain superfamily/Winged helix DNA-binding domain"/>
    <property type="match status" value="1"/>
</dbReference>
<dbReference type="InterPro" id="IPR001060">
    <property type="entry name" value="FCH_dom"/>
</dbReference>
<dbReference type="SUPFAM" id="SSF103657">
    <property type="entry name" value="BAR/IMD domain-like"/>
    <property type="match status" value="1"/>
</dbReference>
<feature type="domain" description="Rho-GAP" evidence="4">
    <location>
        <begin position="530"/>
        <end position="736"/>
    </location>
</feature>
<dbReference type="GO" id="GO:0005096">
    <property type="term" value="F:GTPase activator activity"/>
    <property type="evidence" value="ECO:0007669"/>
    <property type="project" value="TreeGrafter"/>
</dbReference>
<dbReference type="GO" id="GO:0007010">
    <property type="term" value="P:cytoskeleton organization"/>
    <property type="evidence" value="ECO:0007669"/>
    <property type="project" value="TreeGrafter"/>
</dbReference>
<feature type="compositionally biased region" description="Pro residues" evidence="2">
    <location>
        <begin position="820"/>
        <end position="830"/>
    </location>
</feature>
<feature type="region of interest" description="Disordered" evidence="2">
    <location>
        <begin position="753"/>
        <end position="847"/>
    </location>
</feature>
<feature type="domain" description="F-BAR" evidence="5">
    <location>
        <begin position="35"/>
        <end position="495"/>
    </location>
</feature>